<comment type="caution">
    <text evidence="3">The sequence shown here is derived from an EMBL/GenBank/DDBJ whole genome shotgun (WGS) entry which is preliminary data.</text>
</comment>
<organism evidence="3 4">
    <name type="scientific">Sanguibacter hominis ATCC BAA-789</name>
    <dbReference type="NCBI Taxonomy" id="1312740"/>
    <lineage>
        <taxon>Bacteria</taxon>
        <taxon>Bacillati</taxon>
        <taxon>Actinomycetota</taxon>
        <taxon>Actinomycetes</taxon>
        <taxon>Micrococcales</taxon>
        <taxon>Sanguibacteraceae</taxon>
        <taxon>Sanguibacter</taxon>
    </lineage>
</organism>
<dbReference type="AlphaFoldDB" id="A0A9X5FDD9"/>
<dbReference type="PANTHER" id="PTHR46553:SF3">
    <property type="entry name" value="ADENINE NUCLEOTIDE ALPHA HYDROLASES-LIKE SUPERFAMILY PROTEIN"/>
    <property type="match status" value="1"/>
</dbReference>
<feature type="domain" description="UspA" evidence="2">
    <location>
        <begin position="170"/>
        <end position="308"/>
    </location>
</feature>
<dbReference type="EMBL" id="JAAXOW010000004">
    <property type="protein sequence ID" value="NKX94059.1"/>
    <property type="molecule type" value="Genomic_DNA"/>
</dbReference>
<dbReference type="InterPro" id="IPR014729">
    <property type="entry name" value="Rossmann-like_a/b/a_fold"/>
</dbReference>
<dbReference type="InterPro" id="IPR006015">
    <property type="entry name" value="Universal_stress_UspA"/>
</dbReference>
<dbReference type="Gene3D" id="3.40.50.620">
    <property type="entry name" value="HUPs"/>
    <property type="match status" value="2"/>
</dbReference>
<name>A0A9X5FDD9_9MICO</name>
<sequence length="309" mass="32980">MSSNRVVVGVDGSLNSDHALAWAADAAESRHVPLEVVLAWDATWVHASEGIMAITDVDETFRRLTALAEERIDSSISRVQEKHDLSGLEIIRTPVQGPVVPAVIEAAAGASMLVVGRRGVGRLGRLFMGSVSAGIVRQAHLPVTIIPDPERAEQQREAALDGAEADETPRIVVGVDGSPASVAALKFAAEAAQRRHLPLHAVTCWQFATSGIPSESFGWVPPIEDFEDRSGQHLDEAIERAGISHLPEDQLVRTILRSSPGRGLLRSAAGATWLVLGSRGMGGFERLMLGSVSSQLMEHAPCPVTIVRT</sequence>
<dbReference type="RefSeq" id="WP_168448110.1">
    <property type="nucleotide sequence ID" value="NZ_JAAXOW010000004.1"/>
</dbReference>
<keyword evidence="4" id="KW-1185">Reference proteome</keyword>
<feature type="domain" description="UspA" evidence="2">
    <location>
        <begin position="4"/>
        <end position="147"/>
    </location>
</feature>
<evidence type="ECO:0000259" key="2">
    <source>
        <dbReference type="Pfam" id="PF00582"/>
    </source>
</evidence>
<dbReference type="Pfam" id="PF00582">
    <property type="entry name" value="Usp"/>
    <property type="match status" value="2"/>
</dbReference>
<dbReference type="Proteomes" id="UP000774283">
    <property type="component" value="Unassembled WGS sequence"/>
</dbReference>
<dbReference type="InterPro" id="IPR006016">
    <property type="entry name" value="UspA"/>
</dbReference>
<accession>A0A9X5FDD9</accession>
<evidence type="ECO:0000256" key="1">
    <source>
        <dbReference type="ARBA" id="ARBA00008791"/>
    </source>
</evidence>
<evidence type="ECO:0000313" key="4">
    <source>
        <dbReference type="Proteomes" id="UP000774283"/>
    </source>
</evidence>
<protein>
    <submittedName>
        <fullName evidence="3">Universal stress protein</fullName>
    </submittedName>
</protein>
<evidence type="ECO:0000313" key="3">
    <source>
        <dbReference type="EMBL" id="NKX94059.1"/>
    </source>
</evidence>
<comment type="similarity">
    <text evidence="1">Belongs to the universal stress protein A family.</text>
</comment>
<dbReference type="PRINTS" id="PR01438">
    <property type="entry name" value="UNVRSLSTRESS"/>
</dbReference>
<dbReference type="PANTHER" id="PTHR46553">
    <property type="entry name" value="ADENINE NUCLEOTIDE ALPHA HYDROLASES-LIKE SUPERFAMILY PROTEIN"/>
    <property type="match status" value="1"/>
</dbReference>
<gene>
    <name evidence="3" type="ORF">HF995_12400</name>
</gene>
<proteinExistence type="inferred from homology"/>
<dbReference type="SUPFAM" id="SSF52402">
    <property type="entry name" value="Adenine nucleotide alpha hydrolases-like"/>
    <property type="match status" value="2"/>
</dbReference>
<reference evidence="3 4" key="1">
    <citation type="submission" date="2020-04" db="EMBL/GenBank/DDBJ databases">
        <title>MicrobeNet Type strains.</title>
        <authorList>
            <person name="Nicholson A.C."/>
        </authorList>
    </citation>
    <scope>NUCLEOTIDE SEQUENCE [LARGE SCALE GENOMIC DNA]</scope>
    <source>
        <strain evidence="3 4">ATCC BAA-789</strain>
    </source>
</reference>